<feature type="domain" description="Secreted protein CSS2 C-terminal" evidence="2">
    <location>
        <begin position="70"/>
        <end position="184"/>
    </location>
</feature>
<evidence type="ECO:0000313" key="3">
    <source>
        <dbReference type="EMBL" id="TDZ36561.1"/>
    </source>
</evidence>
<dbReference type="EMBL" id="QAPG01000031">
    <property type="protein sequence ID" value="TDZ36561.1"/>
    <property type="molecule type" value="Genomic_DNA"/>
</dbReference>
<sequence>MHATTFISAWAFASAALPTALGLSLPSSLHLASRQAQSAKRSPHNFATIDLTDGVPNEPVFGNATADLPLDKRLSVKYCIESEAAVGTCSSVASLAAGIGFGIAGLVKSGSNNHDCTAHEGGIDSVTWRVYATGRNCDTTAQLETIAGAVQNYIRDSDSNLCGVHCIKLTHGGTWTGYVTIAAPGHQVDGYYCGEAESFGKCGSGGKNDA</sequence>
<keyword evidence="4" id="KW-1185">Reference proteome</keyword>
<dbReference type="AlphaFoldDB" id="A0A4R8QCV4"/>
<keyword evidence="1" id="KW-0732">Signal</keyword>
<evidence type="ECO:0000313" key="4">
    <source>
        <dbReference type="Proteomes" id="UP000295083"/>
    </source>
</evidence>
<feature type="signal peptide" evidence="1">
    <location>
        <begin position="1"/>
        <end position="22"/>
    </location>
</feature>
<evidence type="ECO:0000256" key="1">
    <source>
        <dbReference type="SAM" id="SignalP"/>
    </source>
</evidence>
<gene>
    <name evidence="3" type="ORF">C8035_v008315</name>
</gene>
<dbReference type="Pfam" id="PF20521">
    <property type="entry name" value="DUF6736"/>
    <property type="match status" value="1"/>
</dbReference>
<protein>
    <recommendedName>
        <fullName evidence="2">Secreted protein CSS2 C-terminal domain-containing protein</fullName>
    </recommendedName>
</protein>
<comment type="caution">
    <text evidence="3">The sequence shown here is derived from an EMBL/GenBank/DDBJ whole genome shotgun (WGS) entry which is preliminary data.</text>
</comment>
<evidence type="ECO:0000259" key="2">
    <source>
        <dbReference type="Pfam" id="PF20521"/>
    </source>
</evidence>
<proteinExistence type="predicted"/>
<dbReference type="InterPro" id="IPR046624">
    <property type="entry name" value="CSS2_C"/>
</dbReference>
<feature type="chain" id="PRO_5020470864" description="Secreted protein CSS2 C-terminal domain-containing protein" evidence="1">
    <location>
        <begin position="23"/>
        <end position="210"/>
    </location>
</feature>
<name>A0A4R8QCV4_9PEZI</name>
<accession>A0A4R8QCV4</accession>
<reference evidence="3 4" key="1">
    <citation type="submission" date="2018-11" db="EMBL/GenBank/DDBJ databases">
        <title>Genome sequence and assembly of Colletotrichum spinosum.</title>
        <authorList>
            <person name="Gan P."/>
            <person name="Shirasu K."/>
        </authorList>
    </citation>
    <scope>NUCLEOTIDE SEQUENCE [LARGE SCALE GENOMIC DNA]</scope>
    <source>
        <strain evidence="3 4">CBS 515.97</strain>
    </source>
</reference>
<dbReference type="Proteomes" id="UP000295083">
    <property type="component" value="Unassembled WGS sequence"/>
</dbReference>
<organism evidence="3 4">
    <name type="scientific">Colletotrichum spinosum</name>
    <dbReference type="NCBI Taxonomy" id="1347390"/>
    <lineage>
        <taxon>Eukaryota</taxon>
        <taxon>Fungi</taxon>
        <taxon>Dikarya</taxon>
        <taxon>Ascomycota</taxon>
        <taxon>Pezizomycotina</taxon>
        <taxon>Sordariomycetes</taxon>
        <taxon>Hypocreomycetidae</taxon>
        <taxon>Glomerellales</taxon>
        <taxon>Glomerellaceae</taxon>
        <taxon>Colletotrichum</taxon>
        <taxon>Colletotrichum orbiculare species complex</taxon>
    </lineage>
</organism>